<dbReference type="EMBL" id="SJPV01000012">
    <property type="protein sequence ID" value="TWU32602.1"/>
    <property type="molecule type" value="Genomic_DNA"/>
</dbReference>
<dbReference type="RefSeq" id="WP_146530345.1">
    <property type="nucleotide sequence ID" value="NZ_SJPV01000012.1"/>
</dbReference>
<dbReference type="GO" id="GO:0016757">
    <property type="term" value="F:glycosyltransferase activity"/>
    <property type="evidence" value="ECO:0007669"/>
    <property type="project" value="UniProtKB-KW"/>
</dbReference>
<proteinExistence type="predicted"/>
<dbReference type="Gene3D" id="3.90.550.10">
    <property type="entry name" value="Spore Coat Polysaccharide Biosynthesis Protein SpsA, Chain A"/>
    <property type="match status" value="1"/>
</dbReference>
<organism evidence="2 3">
    <name type="scientific">Novipirellula artificiosorum</name>
    <dbReference type="NCBI Taxonomy" id="2528016"/>
    <lineage>
        <taxon>Bacteria</taxon>
        <taxon>Pseudomonadati</taxon>
        <taxon>Planctomycetota</taxon>
        <taxon>Planctomycetia</taxon>
        <taxon>Pirellulales</taxon>
        <taxon>Pirellulaceae</taxon>
        <taxon>Novipirellula</taxon>
    </lineage>
</organism>
<keyword evidence="2" id="KW-0328">Glycosyltransferase</keyword>
<accession>A0A5C6D6Q7</accession>
<keyword evidence="3" id="KW-1185">Reference proteome</keyword>
<dbReference type="AlphaFoldDB" id="A0A5C6D6Q7"/>
<feature type="domain" description="Glycosyltransferase 2-like" evidence="1">
    <location>
        <begin position="20"/>
        <end position="125"/>
    </location>
</feature>
<dbReference type="PANTHER" id="PTHR43685">
    <property type="entry name" value="GLYCOSYLTRANSFERASE"/>
    <property type="match status" value="1"/>
</dbReference>
<dbReference type="InterPro" id="IPR029044">
    <property type="entry name" value="Nucleotide-diphossugar_trans"/>
</dbReference>
<keyword evidence="2" id="KW-0808">Transferase</keyword>
<evidence type="ECO:0000259" key="1">
    <source>
        <dbReference type="Pfam" id="PF00535"/>
    </source>
</evidence>
<dbReference type="SUPFAM" id="SSF53448">
    <property type="entry name" value="Nucleotide-diphospho-sugar transferases"/>
    <property type="match status" value="1"/>
</dbReference>
<evidence type="ECO:0000313" key="2">
    <source>
        <dbReference type="EMBL" id="TWU32602.1"/>
    </source>
</evidence>
<evidence type="ECO:0000313" key="3">
    <source>
        <dbReference type="Proteomes" id="UP000319143"/>
    </source>
</evidence>
<reference evidence="2 3" key="1">
    <citation type="submission" date="2019-02" db="EMBL/GenBank/DDBJ databases">
        <title>Deep-cultivation of Planctomycetes and their phenomic and genomic characterization uncovers novel biology.</title>
        <authorList>
            <person name="Wiegand S."/>
            <person name="Jogler M."/>
            <person name="Boedeker C."/>
            <person name="Pinto D."/>
            <person name="Vollmers J."/>
            <person name="Rivas-Marin E."/>
            <person name="Kohn T."/>
            <person name="Peeters S.H."/>
            <person name="Heuer A."/>
            <person name="Rast P."/>
            <person name="Oberbeckmann S."/>
            <person name="Bunk B."/>
            <person name="Jeske O."/>
            <person name="Meyerdierks A."/>
            <person name="Storesund J.E."/>
            <person name="Kallscheuer N."/>
            <person name="Luecker S."/>
            <person name="Lage O.M."/>
            <person name="Pohl T."/>
            <person name="Merkel B.J."/>
            <person name="Hornburger P."/>
            <person name="Mueller R.-W."/>
            <person name="Bruemmer F."/>
            <person name="Labrenz M."/>
            <person name="Spormann A.M."/>
            <person name="Op Den Camp H."/>
            <person name="Overmann J."/>
            <person name="Amann R."/>
            <person name="Jetten M.S.M."/>
            <person name="Mascher T."/>
            <person name="Medema M.H."/>
            <person name="Devos D.P."/>
            <person name="Kaster A.-K."/>
            <person name="Ovreas L."/>
            <person name="Rohde M."/>
            <person name="Galperin M.Y."/>
            <person name="Jogler C."/>
        </authorList>
    </citation>
    <scope>NUCLEOTIDE SEQUENCE [LARGE SCALE GENOMIC DNA]</scope>
    <source>
        <strain evidence="2 3">Poly41</strain>
    </source>
</reference>
<name>A0A5C6D6Q7_9BACT</name>
<dbReference type="InterPro" id="IPR001173">
    <property type="entry name" value="Glyco_trans_2-like"/>
</dbReference>
<dbReference type="EC" id="2.4.-.-" evidence="2"/>
<dbReference type="Pfam" id="PF00535">
    <property type="entry name" value="Glycos_transf_2"/>
    <property type="match status" value="1"/>
</dbReference>
<dbReference type="InterPro" id="IPR050834">
    <property type="entry name" value="Glycosyltransf_2"/>
</dbReference>
<protein>
    <submittedName>
        <fullName evidence="2">Putative glycosyltransferase EpsE</fullName>
        <ecNumber evidence="2">2.4.-.-</ecNumber>
    </submittedName>
</protein>
<sequence>MTNTGKDALERPLVTFSLLAYNQEKYIRKAVEGAFAQTYSPLEIILSDDCSTDSTFSIIQEMVADYHGRHRVQVIRNEKNLGLIGHINKVLSTVKTDWVVLAAGDDVSLDHRCQEIVERVRREPDLKGLFSGYIECDELLCPIRTVTPLQASNIGALQVCRGGGYVFPGATFAIHQDCFTLFGPLRPRILAEDWVLPLRAAVLGKIGFLKSSLVKKRGLSESLTRVNKRIMGDILPKNSCPEEIYENLATIRRAHRSGEISLLKSKTLAITIQLHWNIRCCECANEPVGTLRLLRGLASSFILMRLRDTIRLSENCLTLFLNKSRARSQEKCKNL</sequence>
<comment type="caution">
    <text evidence="2">The sequence shown here is derived from an EMBL/GenBank/DDBJ whole genome shotgun (WGS) entry which is preliminary data.</text>
</comment>
<dbReference type="Proteomes" id="UP000319143">
    <property type="component" value="Unassembled WGS sequence"/>
</dbReference>
<dbReference type="PANTHER" id="PTHR43685:SF2">
    <property type="entry name" value="GLYCOSYLTRANSFERASE 2-LIKE DOMAIN-CONTAINING PROTEIN"/>
    <property type="match status" value="1"/>
</dbReference>
<gene>
    <name evidence="2" type="primary">epsE_4</name>
    <name evidence="2" type="ORF">Poly41_55800</name>
</gene>
<dbReference type="OrthoDB" id="199095at2"/>